<name>A0ABP1KHS7_9EUKA</name>
<comment type="caution">
    <text evidence="1">The sequence shown here is derived from an EMBL/GenBank/DDBJ whole genome shotgun (WGS) entry which is preliminary data.</text>
</comment>
<organism evidence="1 2">
    <name type="scientific">Hexamita inflata</name>
    <dbReference type="NCBI Taxonomy" id="28002"/>
    <lineage>
        <taxon>Eukaryota</taxon>
        <taxon>Metamonada</taxon>
        <taxon>Diplomonadida</taxon>
        <taxon>Hexamitidae</taxon>
        <taxon>Hexamitinae</taxon>
        <taxon>Hexamita</taxon>
    </lineage>
</organism>
<dbReference type="Proteomes" id="UP001642409">
    <property type="component" value="Unassembled WGS sequence"/>
</dbReference>
<accession>A0ABP1KHS7</accession>
<dbReference type="EMBL" id="CAXDID020000236">
    <property type="protein sequence ID" value="CAL6061715.1"/>
    <property type="molecule type" value="Genomic_DNA"/>
</dbReference>
<keyword evidence="2" id="KW-1185">Reference proteome</keyword>
<evidence type="ECO:0000313" key="2">
    <source>
        <dbReference type="Proteomes" id="UP001642409"/>
    </source>
</evidence>
<protein>
    <submittedName>
        <fullName evidence="1">Hypothetical_protein</fullName>
    </submittedName>
</protein>
<sequence length="114" mass="13068">MSIFSKDWRGYISFNIATQNMPIRFNFMEIPRILSKSKQRLPAELQYRITKFRVVQARLSLASSALASEIFSWHRPRLFGGVLVRFAKRSGSKIRLRGRPCDETATCAIDAALC</sequence>
<gene>
    <name evidence="1" type="ORF">HINF_LOCUS49841</name>
</gene>
<proteinExistence type="predicted"/>
<evidence type="ECO:0000313" key="1">
    <source>
        <dbReference type="EMBL" id="CAL6061715.1"/>
    </source>
</evidence>
<reference evidence="1 2" key="1">
    <citation type="submission" date="2024-07" db="EMBL/GenBank/DDBJ databases">
        <authorList>
            <person name="Akdeniz Z."/>
        </authorList>
    </citation>
    <scope>NUCLEOTIDE SEQUENCE [LARGE SCALE GENOMIC DNA]</scope>
</reference>